<dbReference type="PANTHER" id="PTHR42850">
    <property type="entry name" value="METALLOPHOSPHOESTERASE"/>
    <property type="match status" value="1"/>
</dbReference>
<dbReference type="SUPFAM" id="SSF56300">
    <property type="entry name" value="Metallo-dependent phosphatases"/>
    <property type="match status" value="1"/>
</dbReference>
<evidence type="ECO:0000259" key="1">
    <source>
        <dbReference type="Pfam" id="PF00149"/>
    </source>
</evidence>
<dbReference type="InterPro" id="IPR004843">
    <property type="entry name" value="Calcineurin-like_PHP"/>
</dbReference>
<dbReference type="EMBL" id="NKDB02000002">
    <property type="protein sequence ID" value="RKJ96354.1"/>
    <property type="molecule type" value="Genomic_DNA"/>
</dbReference>
<dbReference type="InterPro" id="IPR006186">
    <property type="entry name" value="Ser/Thr-sp_prot-phosphatase"/>
</dbReference>
<dbReference type="InterPro" id="IPR029052">
    <property type="entry name" value="Metallo-depent_PP-like"/>
</dbReference>
<proteinExistence type="predicted"/>
<feature type="domain" description="Calcineurin-like phosphoesterase" evidence="1">
    <location>
        <begin position="12"/>
        <end position="99"/>
    </location>
</feature>
<dbReference type="PANTHER" id="PTHR42850:SF7">
    <property type="entry name" value="BIS(5'-NUCLEOSYL)-TETRAPHOSPHATASE PRPE [ASYMMETRICAL]"/>
    <property type="match status" value="1"/>
</dbReference>
<dbReference type="GO" id="GO:0016791">
    <property type="term" value="F:phosphatase activity"/>
    <property type="evidence" value="ECO:0007669"/>
    <property type="project" value="TreeGrafter"/>
</dbReference>
<dbReference type="Proteomes" id="UP000216225">
    <property type="component" value="Unassembled WGS sequence"/>
</dbReference>
<gene>
    <name evidence="2" type="ORF">CE154_009940</name>
</gene>
<dbReference type="GO" id="GO:0005737">
    <property type="term" value="C:cytoplasm"/>
    <property type="evidence" value="ECO:0007669"/>
    <property type="project" value="TreeGrafter"/>
</dbReference>
<dbReference type="Pfam" id="PF00149">
    <property type="entry name" value="Metallophos"/>
    <property type="match status" value="1"/>
</dbReference>
<organism evidence="2 3">
    <name type="scientific">Alicycliphilus denitrificans</name>
    <dbReference type="NCBI Taxonomy" id="179636"/>
    <lineage>
        <taxon>Bacteria</taxon>
        <taxon>Pseudomonadati</taxon>
        <taxon>Pseudomonadota</taxon>
        <taxon>Betaproteobacteria</taxon>
        <taxon>Burkholderiales</taxon>
        <taxon>Comamonadaceae</taxon>
        <taxon>Alicycliphilus</taxon>
    </lineage>
</organism>
<accession>A0A420KB40</accession>
<name>A0A420KB40_9BURK</name>
<protein>
    <submittedName>
        <fullName evidence="2">Metallophosphoesterase</fullName>
    </submittedName>
</protein>
<sequence>MSLVQRLPAGPLDIVGDIHGEIAALEQLLAHLGYDGAGRHPEGRRLVFVGDFCDRGPDSPAVLRLLMPMRAGGQALAVLGNHEINLLRGDAKDGSGWYFDSRRASDEAKYAPFARMPMDEAPAILEQLGRLPIALEREDLRVVHAAWCEPQIATARGLPAGTVRSAYDHYEDVAARQAQDSDVARRMQDERRLWPHSLEDHGHPPPFLPAHSERELGKSMVNPLKVLTAGVERECRTPFYAGGKWRFVERVAWWNEYADAQAVIVGHYWRRLLPGDAPAHGPQAENLFGHTPPLSWHGLRGNVFCVDYSVGGRWVARQHGEDPGRRFKLAAMRWPERTLVFDDGARLQSQGFGMPADAHAWAGGGRAA</sequence>
<dbReference type="PRINTS" id="PR00114">
    <property type="entry name" value="STPHPHTASE"/>
</dbReference>
<comment type="caution">
    <text evidence="2">The sequence shown here is derived from an EMBL/GenBank/DDBJ whole genome shotgun (WGS) entry which is preliminary data.</text>
</comment>
<dbReference type="RefSeq" id="WP_094437928.1">
    <property type="nucleotide sequence ID" value="NZ_NKDB02000002.1"/>
</dbReference>
<dbReference type="InterPro" id="IPR050126">
    <property type="entry name" value="Ap4A_hydrolase"/>
</dbReference>
<evidence type="ECO:0000313" key="3">
    <source>
        <dbReference type="Proteomes" id="UP000216225"/>
    </source>
</evidence>
<dbReference type="AlphaFoldDB" id="A0A420KB40"/>
<reference evidence="2 3" key="1">
    <citation type="submission" date="2018-09" db="EMBL/GenBank/DDBJ databases">
        <title>Genome comparison of Alicycliphilus sp. BQ1, a polyurethanolytic bacterium, with its closest phylogenetic relatives Alicycliphilus denitrificans BC and K601, unable to attack polyurethane.</title>
        <authorList>
            <person name="Loza-Tavera H."/>
            <person name="Lozano L."/>
            <person name="Cevallos M."/>
            <person name="Maya-Lucas O."/>
            <person name="Garcia-Mena J."/>
            <person name="Hernandez J."/>
        </authorList>
    </citation>
    <scope>NUCLEOTIDE SEQUENCE [LARGE SCALE GENOMIC DNA]</scope>
    <source>
        <strain evidence="2 3">BQ1</strain>
    </source>
</reference>
<evidence type="ECO:0000313" key="2">
    <source>
        <dbReference type="EMBL" id="RKJ96354.1"/>
    </source>
</evidence>
<dbReference type="Gene3D" id="3.60.21.10">
    <property type="match status" value="1"/>
</dbReference>